<protein>
    <submittedName>
        <fullName evidence="2">N-methylhydantoinase B</fullName>
    </submittedName>
</protein>
<dbReference type="OrthoDB" id="9761586at2"/>
<dbReference type="Pfam" id="PF02538">
    <property type="entry name" value="Hydantoinase_B"/>
    <property type="match status" value="1"/>
</dbReference>
<dbReference type="GO" id="GO:0005829">
    <property type="term" value="C:cytosol"/>
    <property type="evidence" value="ECO:0007669"/>
    <property type="project" value="TreeGrafter"/>
</dbReference>
<dbReference type="GO" id="GO:0006749">
    <property type="term" value="P:glutathione metabolic process"/>
    <property type="evidence" value="ECO:0007669"/>
    <property type="project" value="TreeGrafter"/>
</dbReference>
<evidence type="ECO:0000313" key="2">
    <source>
        <dbReference type="EMBL" id="ROQ00312.1"/>
    </source>
</evidence>
<proteinExistence type="predicted"/>
<reference evidence="2 3" key="1">
    <citation type="submission" date="2018-11" db="EMBL/GenBank/DDBJ databases">
        <title>Genomic Encyclopedia of Type Strains, Phase IV (KMG-IV): sequencing the most valuable type-strain genomes for metagenomic binning, comparative biology and taxonomic classification.</title>
        <authorList>
            <person name="Goeker M."/>
        </authorList>
    </citation>
    <scope>NUCLEOTIDE SEQUENCE [LARGE SCALE GENOMIC DNA]</scope>
    <source>
        <strain evidence="2 3">DSM 5900</strain>
    </source>
</reference>
<dbReference type="RefSeq" id="WP_123689606.1">
    <property type="nucleotide sequence ID" value="NZ_AP019700.1"/>
</dbReference>
<sequence>MSTSEFDAVTLRILWDRLISISDEIVETLVRTSFSTIVREGYDLSVMLFDREARLLVQGTRSIPVFIGTAPVTLAHMLARFPAETLRPGDIVVTNDPIIGTGHLFDICVMRPLFREGQLVAFTMSITHLPDIGGMGFSAAATEMFHEGLLLPICKLFREGVVDETLVELIRRNVRVPEQVMGDIYANVSACEVAARQIVDFMDEYGIDDLVPVSRAICAQSERAVRRKIAEIPDGTYRNRVQIEAIGEPVHIACTIEKRGDAIAIDFAGSSDCIRAGINVPFCYARAMAIYSIKCITAPGIPNNEGSVAPITVTAPEGCILNAQPPSPTAGRHVVGHFVTPLIFGALADAVPDRVQADCGMINIITVQGKRPDGDALSTLYFVAGGFGALSGLDGAPTTPGPSNMACVPTEIWESRTGITVERKVLRPDSGGPGRHRGGLGQEIMLRNDTGHLLTVFSMANRTDFPAAGLHGGQAGALREHQLEGVAVHPKSRQELKPGDRLLLLEAGGGGIGDPRLRDPDAVRVDIENGFVSRAQAVAVYGLDLPQQDAAAD</sequence>
<dbReference type="InterPro" id="IPR003692">
    <property type="entry name" value="Hydantoinase_B"/>
</dbReference>
<dbReference type="InterPro" id="IPR045079">
    <property type="entry name" value="Oxoprolinase-like"/>
</dbReference>
<evidence type="ECO:0000259" key="1">
    <source>
        <dbReference type="Pfam" id="PF02538"/>
    </source>
</evidence>
<comment type="caution">
    <text evidence="2">The sequence shown here is derived from an EMBL/GenBank/DDBJ whole genome shotgun (WGS) entry which is preliminary data.</text>
</comment>
<organism evidence="2 3">
    <name type="scientific">Stella humosa</name>
    <dbReference type="NCBI Taxonomy" id="94"/>
    <lineage>
        <taxon>Bacteria</taxon>
        <taxon>Pseudomonadati</taxon>
        <taxon>Pseudomonadota</taxon>
        <taxon>Alphaproteobacteria</taxon>
        <taxon>Rhodospirillales</taxon>
        <taxon>Stellaceae</taxon>
        <taxon>Stella</taxon>
    </lineage>
</organism>
<dbReference type="PANTHER" id="PTHR11365">
    <property type="entry name" value="5-OXOPROLINASE RELATED"/>
    <property type="match status" value="1"/>
</dbReference>
<dbReference type="EMBL" id="RJKX01000013">
    <property type="protein sequence ID" value="ROQ00312.1"/>
    <property type="molecule type" value="Genomic_DNA"/>
</dbReference>
<dbReference type="PANTHER" id="PTHR11365:SF23">
    <property type="entry name" value="HYPOTHETICAL 5-OXOPROLINASE (EUROFUNG)-RELATED"/>
    <property type="match status" value="1"/>
</dbReference>
<gene>
    <name evidence="2" type="ORF">EDC65_2108</name>
</gene>
<evidence type="ECO:0000313" key="3">
    <source>
        <dbReference type="Proteomes" id="UP000278222"/>
    </source>
</evidence>
<dbReference type="AlphaFoldDB" id="A0A3N1M3J6"/>
<accession>A0A3N1M3J6</accession>
<dbReference type="Proteomes" id="UP000278222">
    <property type="component" value="Unassembled WGS sequence"/>
</dbReference>
<keyword evidence="3" id="KW-1185">Reference proteome</keyword>
<name>A0A3N1M3J6_9PROT</name>
<feature type="domain" description="Hydantoinase B/oxoprolinase" evidence="1">
    <location>
        <begin position="7"/>
        <end position="515"/>
    </location>
</feature>
<dbReference type="GO" id="GO:0017168">
    <property type="term" value="F:5-oxoprolinase (ATP-hydrolyzing) activity"/>
    <property type="evidence" value="ECO:0007669"/>
    <property type="project" value="TreeGrafter"/>
</dbReference>